<dbReference type="GO" id="GO:0003824">
    <property type="term" value="F:catalytic activity"/>
    <property type="evidence" value="ECO:0007669"/>
    <property type="project" value="UniProtKB-ARBA"/>
</dbReference>
<evidence type="ECO:0000256" key="2">
    <source>
        <dbReference type="SAM" id="MobiDB-lite"/>
    </source>
</evidence>
<gene>
    <name evidence="5" type="ORF">AYY18_18745</name>
</gene>
<dbReference type="EMBL" id="LZEY01000016">
    <property type="protein sequence ID" value="OBU10153.1"/>
    <property type="molecule type" value="Genomic_DNA"/>
</dbReference>
<feature type="region of interest" description="Disordered" evidence="2">
    <location>
        <begin position="716"/>
        <end position="739"/>
    </location>
</feature>
<evidence type="ECO:0000256" key="3">
    <source>
        <dbReference type="SAM" id="SignalP"/>
    </source>
</evidence>
<dbReference type="InterPro" id="IPR025157">
    <property type="entry name" value="Hemagglutinin_rpt"/>
</dbReference>
<name>A0A1B8HL54_9GAMM</name>
<dbReference type="RefSeq" id="WP_067401824.1">
    <property type="nucleotide sequence ID" value="NZ_LZEY01000016.1"/>
</dbReference>
<protein>
    <submittedName>
        <fullName evidence="5">Hemolysin</fullName>
    </submittedName>
</protein>
<feature type="compositionally biased region" description="Polar residues" evidence="2">
    <location>
        <begin position="1203"/>
        <end position="1226"/>
    </location>
</feature>
<feature type="region of interest" description="Disordered" evidence="2">
    <location>
        <begin position="1011"/>
        <end position="1034"/>
    </location>
</feature>
<dbReference type="InterPro" id="IPR012334">
    <property type="entry name" value="Pectin_lyas_fold"/>
</dbReference>
<feature type="chain" id="PRO_5008609766" evidence="3">
    <location>
        <begin position="30"/>
        <end position="1546"/>
    </location>
</feature>
<accession>A0A1B8HL54</accession>
<feature type="compositionally biased region" description="Polar residues" evidence="2">
    <location>
        <begin position="1022"/>
        <end position="1034"/>
    </location>
</feature>
<evidence type="ECO:0000313" key="5">
    <source>
        <dbReference type="EMBL" id="OBU10153.1"/>
    </source>
</evidence>
<feature type="region of interest" description="Disordered" evidence="2">
    <location>
        <begin position="1275"/>
        <end position="1317"/>
    </location>
</feature>
<dbReference type="InterPro" id="IPR008638">
    <property type="entry name" value="FhaB/CdiA-like_TPS"/>
</dbReference>
<feature type="compositionally biased region" description="Basic and acidic residues" evidence="2">
    <location>
        <begin position="303"/>
        <end position="317"/>
    </location>
</feature>
<keyword evidence="3" id="KW-0732">Signal</keyword>
<organism evidence="5 6">
    <name type="scientific">Morganella psychrotolerans</name>
    <dbReference type="NCBI Taxonomy" id="368603"/>
    <lineage>
        <taxon>Bacteria</taxon>
        <taxon>Pseudomonadati</taxon>
        <taxon>Pseudomonadota</taxon>
        <taxon>Gammaproteobacteria</taxon>
        <taxon>Enterobacterales</taxon>
        <taxon>Morganellaceae</taxon>
        <taxon>Morganella</taxon>
    </lineage>
</organism>
<feature type="compositionally biased region" description="Polar residues" evidence="2">
    <location>
        <begin position="1164"/>
        <end position="1173"/>
    </location>
</feature>
<dbReference type="SMART" id="SM00912">
    <property type="entry name" value="Haemagg_act"/>
    <property type="match status" value="1"/>
</dbReference>
<evidence type="ECO:0000313" key="6">
    <source>
        <dbReference type="Proteomes" id="UP000092377"/>
    </source>
</evidence>
<dbReference type="NCBIfam" id="TIGR01901">
    <property type="entry name" value="adhes_NPXG"/>
    <property type="match status" value="1"/>
</dbReference>
<dbReference type="GO" id="GO:0090729">
    <property type="term" value="F:toxin activity"/>
    <property type="evidence" value="ECO:0007669"/>
    <property type="project" value="UniProtKB-KW"/>
</dbReference>
<dbReference type="SUPFAM" id="SSF51126">
    <property type="entry name" value="Pectin lyase-like"/>
    <property type="match status" value="1"/>
</dbReference>
<evidence type="ECO:0000256" key="1">
    <source>
        <dbReference type="ARBA" id="ARBA00022656"/>
    </source>
</evidence>
<feature type="signal peptide" evidence="3">
    <location>
        <begin position="1"/>
        <end position="29"/>
    </location>
</feature>
<keyword evidence="6" id="KW-1185">Reference proteome</keyword>
<feature type="region of interest" description="Disordered" evidence="2">
    <location>
        <begin position="774"/>
        <end position="795"/>
    </location>
</feature>
<feature type="region of interest" description="Disordered" evidence="2">
    <location>
        <begin position="527"/>
        <end position="550"/>
    </location>
</feature>
<reference evidence="6" key="1">
    <citation type="submission" date="2016-06" db="EMBL/GenBank/DDBJ databases">
        <authorList>
            <person name="Butler K."/>
        </authorList>
    </citation>
    <scope>NUCLEOTIDE SEQUENCE [LARGE SCALE GENOMIC DNA]</scope>
    <source>
        <strain evidence="6">GCSL-Mp20</strain>
    </source>
</reference>
<dbReference type="Pfam" id="PF05860">
    <property type="entry name" value="TPS"/>
    <property type="match status" value="1"/>
</dbReference>
<feature type="region of interest" description="Disordered" evidence="2">
    <location>
        <begin position="806"/>
        <end position="825"/>
    </location>
</feature>
<dbReference type="Pfam" id="PF13332">
    <property type="entry name" value="Fil_haemagg_2"/>
    <property type="match status" value="7"/>
</dbReference>
<dbReference type="InterPro" id="IPR011050">
    <property type="entry name" value="Pectin_lyase_fold/virulence"/>
</dbReference>
<evidence type="ECO:0000259" key="4">
    <source>
        <dbReference type="SMART" id="SM00912"/>
    </source>
</evidence>
<keyword evidence="1" id="KW-0800">Toxin</keyword>
<dbReference type="Proteomes" id="UP000092377">
    <property type="component" value="Unassembled WGS sequence"/>
</dbReference>
<feature type="compositionally biased region" description="Basic and acidic residues" evidence="2">
    <location>
        <begin position="808"/>
        <end position="818"/>
    </location>
</feature>
<dbReference type="OrthoDB" id="2664633at2"/>
<sequence length="1546" mass="159077">MKKERFKLSSSGKVAAWMALAFVTFNSAAAGIVADTGLNGPGVSQVNGTDIINIVAPNNNGLSHNQYLDFNVDNQGAVFNNALNGGQSQLAGRLEANNHLNGQAAGVILNEVISRNPSLLLGQQEVFGMAADLILANPNGISCQGCGFINTNNAALVVGNPLIENGMINAYSTLDNYNQLTIGNKGIATGRVLDLVAPAINADGAIRAGTLNAITGNNIVSADMQTITAGKNAVPLDSYYLGGMQAGRIRLVNTAQGSGVKLSGTIEAVNSFDAQAQGALTLTAAQVTGGDISLNGGSLRTEGQLRRDHHQTEDKRSGQAVTTTTNQARYTRTTLDGKNITLVAAQDARLTGTDVTGQNVTIQGADVTLDSDQVAQSESRTNNQWKMSWENNETRKDESVNQQTTAVRAAGDIRITAKTGDIVMKGATADAGNHLSADAAGSIHLQGVKNTRTQTVSGNKRNESAKLHSGTWADVTSREQLVRTELNAGGNLGLNAGSDINAQAAKAQAGQDMILNSRNDLRIGTQTATQHEGHTSNITSWGGIGGGQRKNTATTEEAAQGSEFTAGGKLLLSGGNAVVVTGSKVKGTQDSLVQTGRGNLVIENGISRTAQHIDNRNGGAFNITSSTLRENSEDTRIVRSELKSDADLRLAGNNDITIAGSLIESAGVLHIDTLGDINVRAAQAKKQSEKTETELKISGYAKEQEDKQYRAGLDIRHTTDSEKQETVQHQGSELKGGSVTATAGKDISLTGSSLTTTQGDAALSAENIHLKAADNSDTRTQQKKETHGGVYLTGGADKIGGGLSVGHTDTRQEQEKHQAVTSGTQVQGDLTLTAKNTITQEGAAHSVGGKYTETADTVVHQAAHNSDKTTETTKGGEGNLGISLDYSKVSRPLVNAGEKVAEGNIAGAADSTSAVGLPDIGVDLSGKGENRQTVTQDSKAVTTTIESGSTQIKAGNSVRDEGTQYRADNGSIVIDTGDYLSAAAADTHQESANVAEGSGSLRVATSTGQDISVSAEGRGRNHATTENSSNAVTGSLSAKEGITINAGRDITLQGGTLRSDESNVALRAGDNLTLDQANDTHSKTVNGFDANAKVNVESVNMKNAGGGLGGGREVYNESGTTAKTGLIDGSKGVVLQAGNDLTLKGADLNSDGDITVKSGHRTDLNSAESTNTVAGHKWHAGVQGSGGNTDTGSKLGGGGDFSVSKQAENQTDQRGGSIRSGGTASVSADGMRGDALHLKGTQIDAQNTVLTARDGGIVIESAQKTTDKANWNAGANLNIGTSSSKENPETGSRHNVSAGLKGGIDNDGTVTQKNASVESKNLTLNSRNDTQILGGNVRADNVSGRVGGDLMIESRTNTQAVTKMDVDLSLNNTNEESSSTTAKLANAGTPVYADKIKASLESGLDSAADSVRDSAGSGAGVVADKVKSGLTAPAGTSGNIKGAFETRSVEQVGQQSGLTAREHGTLRTGGSTVLTGAAIDGIADAANGRTETRSVAVKNTGTRVHGELPLNAGQAISAVKDGLLNGKSPVGISVTDEHGSVESRVK</sequence>
<feature type="region of interest" description="Disordered" evidence="2">
    <location>
        <begin position="1158"/>
        <end position="1229"/>
    </location>
</feature>
<feature type="compositionally biased region" description="Basic and acidic residues" evidence="2">
    <location>
        <begin position="716"/>
        <end position="726"/>
    </location>
</feature>
<dbReference type="Gene3D" id="2.160.20.10">
    <property type="entry name" value="Single-stranded right-handed beta-helix, Pectin lyase-like"/>
    <property type="match status" value="1"/>
</dbReference>
<feature type="compositionally biased region" description="Polar residues" evidence="2">
    <location>
        <begin position="1275"/>
        <end position="1285"/>
    </location>
</feature>
<feature type="compositionally biased region" description="Polar residues" evidence="2">
    <location>
        <begin position="527"/>
        <end position="540"/>
    </location>
</feature>
<comment type="caution">
    <text evidence="5">The sequence shown here is derived from an EMBL/GenBank/DDBJ whole genome shotgun (WGS) entry which is preliminary data.</text>
</comment>
<feature type="compositionally biased region" description="Basic and acidic residues" evidence="2">
    <location>
        <begin position="774"/>
        <end position="787"/>
    </location>
</feature>
<feature type="compositionally biased region" description="Gly residues" evidence="2">
    <location>
        <begin position="1183"/>
        <end position="1200"/>
    </location>
</feature>
<proteinExistence type="predicted"/>
<feature type="compositionally biased region" description="Polar residues" evidence="2">
    <location>
        <begin position="1308"/>
        <end position="1317"/>
    </location>
</feature>
<feature type="region of interest" description="Disordered" evidence="2">
    <location>
        <begin position="295"/>
        <end position="324"/>
    </location>
</feature>
<feature type="domain" description="Filamentous haemagglutinin FhaB/tRNA nuclease CdiA-like TPS" evidence="4">
    <location>
        <begin position="46"/>
        <end position="166"/>
    </location>
</feature>